<evidence type="ECO:0000313" key="1">
    <source>
        <dbReference type="EMBL" id="GAT53356.1"/>
    </source>
</evidence>
<organism evidence="1 2">
    <name type="scientific">Mycena chlorophos</name>
    <name type="common">Agaric fungus</name>
    <name type="synonym">Agaricus chlorophos</name>
    <dbReference type="NCBI Taxonomy" id="658473"/>
    <lineage>
        <taxon>Eukaryota</taxon>
        <taxon>Fungi</taxon>
        <taxon>Dikarya</taxon>
        <taxon>Basidiomycota</taxon>
        <taxon>Agaricomycotina</taxon>
        <taxon>Agaricomycetes</taxon>
        <taxon>Agaricomycetidae</taxon>
        <taxon>Agaricales</taxon>
        <taxon>Marasmiineae</taxon>
        <taxon>Mycenaceae</taxon>
        <taxon>Mycena</taxon>
    </lineage>
</organism>
<proteinExistence type="predicted"/>
<sequence>MASSSSTPSPAGLMPLPPTPPPQDVSVPLVNIISAFIPETRPLARKYLKSVNFVVDVDGFLNVCALEGFNIYYHALAHSLVHPERDIPAHVVLTDAFAFLPAPAEEFARAHFERLGYYITDDGDLHVRALPPYELHFSAFLAAIKYGDALLDAERTWRNVQKSLGTSQALAALEEYM</sequence>
<dbReference type="EMBL" id="DF848245">
    <property type="protein sequence ID" value="GAT53356.1"/>
    <property type="molecule type" value="Genomic_DNA"/>
</dbReference>
<keyword evidence="2" id="KW-1185">Reference proteome</keyword>
<reference evidence="1" key="1">
    <citation type="submission" date="2014-09" db="EMBL/GenBank/DDBJ databases">
        <title>Genome sequence of the luminous mushroom Mycena chlorophos for searching fungal bioluminescence genes.</title>
        <authorList>
            <person name="Tanaka Y."/>
            <person name="Kasuga D."/>
            <person name="Oba Y."/>
            <person name="Hase S."/>
            <person name="Sato K."/>
            <person name="Oba Y."/>
            <person name="Sakakibara Y."/>
        </authorList>
    </citation>
    <scope>NUCLEOTIDE SEQUENCE</scope>
</reference>
<dbReference type="Proteomes" id="UP000815677">
    <property type="component" value="Unassembled WGS sequence"/>
</dbReference>
<protein>
    <submittedName>
        <fullName evidence="1">Uncharacterized protein</fullName>
    </submittedName>
</protein>
<evidence type="ECO:0000313" key="2">
    <source>
        <dbReference type="Proteomes" id="UP000815677"/>
    </source>
</evidence>
<accession>A0ABQ0LQP0</accession>
<name>A0ABQ0LQP0_MYCCL</name>
<gene>
    <name evidence="1" type="ORF">MCHLO_10316</name>
</gene>